<dbReference type="SUPFAM" id="SSF49309">
    <property type="entry name" value="Transglutaminase, two C-terminal domains"/>
    <property type="match status" value="2"/>
</dbReference>
<feature type="non-terminal residue" evidence="2">
    <location>
        <position position="1"/>
    </location>
</feature>
<feature type="domain" description="Transglutaminase-like" evidence="1">
    <location>
        <begin position="72"/>
        <end position="172"/>
    </location>
</feature>
<proteinExistence type="predicted"/>
<dbReference type="GO" id="GO:0003810">
    <property type="term" value="F:protein-glutamine gamma-glutamyltransferase activity"/>
    <property type="evidence" value="ECO:0007669"/>
    <property type="project" value="InterPro"/>
</dbReference>
<dbReference type="AlphaFoldDB" id="A0A0K2UYK9"/>
<accession>A0A0K2UYK9</accession>
<dbReference type="SUPFAM" id="SSF54001">
    <property type="entry name" value="Cysteine proteinases"/>
    <property type="match status" value="1"/>
</dbReference>
<dbReference type="Gene3D" id="2.60.40.10">
    <property type="entry name" value="Immunoglobulins"/>
    <property type="match status" value="2"/>
</dbReference>
<sequence>RVWTHKRHTHLLSIKKDVCLIYIICLLHMPKINSNDDFGVLQGRWDGNYSDGTRPFEWTGSVAILEQYMQTFSPVKYGQCWVFAGLVTTVCRAIGIPCRDVTCFLSAHDTNKSFSIDKFYDEEGEEIGENPENSVSLGLPRDSIWNFHVWNEVWMDRKVSEYSGWQVIDATPQEESDSMMRCGPAPVRAIKRGDVGTSFDADFIYSAVNADIFHYIPDKKSAWQFRLVNTNTSHVGRLLVTKKVGHLSEDSDEDFYDLTMEYKPKEGSISERNTMIRALRISGGETSDIRRFPGIQNNDVFFQIINLDQGVYGEVYAASLYVHNQAKEDRTLDLIMSTSSVFYTGNMAQLIKKAHESFVLKAHERETFSLTVDPADYVPKTVEYCIFVNHFTVRVEETGQTWMEEDDFILDKPKLSIRIEPELPRLYRDFTLIISFTNPLNNDLSKCDVTIEAPGIIASTKRKFRMIAANEKVDIPITLRAKKSGITTAVATFNSRELYDINGTKKIHIVS</sequence>
<dbReference type="Pfam" id="PF00927">
    <property type="entry name" value="Transglut_C"/>
    <property type="match status" value="1"/>
</dbReference>
<evidence type="ECO:0000259" key="1">
    <source>
        <dbReference type="SMART" id="SM00460"/>
    </source>
</evidence>
<dbReference type="InterPro" id="IPR050779">
    <property type="entry name" value="Transglutaminase"/>
</dbReference>
<dbReference type="SMART" id="SM00460">
    <property type="entry name" value="TGc"/>
    <property type="match status" value="1"/>
</dbReference>
<protein>
    <recommendedName>
        <fullName evidence="1">Transglutaminase-like domain-containing protein</fullName>
    </recommendedName>
</protein>
<evidence type="ECO:0000313" key="2">
    <source>
        <dbReference type="EMBL" id="CDW43180.1"/>
    </source>
</evidence>
<dbReference type="InterPro" id="IPR008958">
    <property type="entry name" value="Transglutaminase_C"/>
</dbReference>
<reference evidence="2" key="1">
    <citation type="submission" date="2014-05" db="EMBL/GenBank/DDBJ databases">
        <authorList>
            <person name="Chronopoulou M."/>
        </authorList>
    </citation>
    <scope>NUCLEOTIDE SEQUENCE</scope>
    <source>
        <tissue evidence="2">Whole organism</tissue>
    </source>
</reference>
<name>A0A0K2UYK9_LEPSM</name>
<dbReference type="InterPro" id="IPR038765">
    <property type="entry name" value="Papain-like_cys_pep_sf"/>
</dbReference>
<dbReference type="Gene3D" id="3.90.260.10">
    <property type="entry name" value="Transglutaminase-like"/>
    <property type="match status" value="1"/>
</dbReference>
<dbReference type="InterPro" id="IPR002931">
    <property type="entry name" value="Transglutaminase-like"/>
</dbReference>
<dbReference type="PANTHER" id="PTHR11590:SF40">
    <property type="entry name" value="HEMOCYTE PROTEIN-GLUTAMINE GAMMA-GLUTAMYLTRANSFERASE-LIKE PROTEIN"/>
    <property type="match status" value="1"/>
</dbReference>
<dbReference type="Pfam" id="PF01841">
    <property type="entry name" value="Transglut_core"/>
    <property type="match status" value="1"/>
</dbReference>
<dbReference type="InterPro" id="IPR013783">
    <property type="entry name" value="Ig-like_fold"/>
</dbReference>
<dbReference type="InterPro" id="IPR036238">
    <property type="entry name" value="Transglutaminase_C_sf"/>
</dbReference>
<organism evidence="2">
    <name type="scientific">Lepeophtheirus salmonis</name>
    <name type="common">Salmon louse</name>
    <name type="synonym">Caligus salmonis</name>
    <dbReference type="NCBI Taxonomy" id="72036"/>
    <lineage>
        <taxon>Eukaryota</taxon>
        <taxon>Metazoa</taxon>
        <taxon>Ecdysozoa</taxon>
        <taxon>Arthropoda</taxon>
        <taxon>Crustacea</taxon>
        <taxon>Multicrustacea</taxon>
        <taxon>Hexanauplia</taxon>
        <taxon>Copepoda</taxon>
        <taxon>Siphonostomatoida</taxon>
        <taxon>Caligidae</taxon>
        <taxon>Lepeophtheirus</taxon>
    </lineage>
</organism>
<dbReference type="InterPro" id="IPR036985">
    <property type="entry name" value="Transglutaminase-like_sf"/>
</dbReference>
<dbReference type="EMBL" id="HACA01025819">
    <property type="protein sequence ID" value="CDW43180.1"/>
    <property type="molecule type" value="Transcribed_RNA"/>
</dbReference>
<dbReference type="PANTHER" id="PTHR11590">
    <property type="entry name" value="PROTEIN-GLUTAMINE GAMMA-GLUTAMYLTRANSFERASE"/>
    <property type="match status" value="1"/>
</dbReference>
<dbReference type="OrthoDB" id="6353348at2759"/>